<evidence type="ECO:0000256" key="4">
    <source>
        <dbReference type="PROSITE-ProRule" id="PRU00339"/>
    </source>
</evidence>
<feature type="repeat" description="TPR" evidence="4">
    <location>
        <begin position="153"/>
        <end position="186"/>
    </location>
</feature>
<dbReference type="eggNOG" id="KOG1124">
    <property type="taxonomic scope" value="Eukaryota"/>
</dbReference>
<dbReference type="Gene3D" id="1.25.40.10">
    <property type="entry name" value="Tetratricopeptide repeat domain"/>
    <property type="match status" value="1"/>
</dbReference>
<evidence type="ECO:0000256" key="2">
    <source>
        <dbReference type="ARBA" id="ARBA00023242"/>
    </source>
</evidence>
<keyword evidence="2" id="KW-0539">Nucleus</keyword>
<dbReference type="GO" id="GO:0044666">
    <property type="term" value="C:MLL3/4 complex"/>
    <property type="evidence" value="ECO:0007669"/>
    <property type="project" value="TreeGrafter"/>
</dbReference>
<dbReference type="GO" id="GO:0000978">
    <property type="term" value="F:RNA polymerase II cis-regulatory region sequence-specific DNA binding"/>
    <property type="evidence" value="ECO:0007669"/>
    <property type="project" value="TreeGrafter"/>
</dbReference>
<keyword evidence="4" id="KW-0802">TPR repeat</keyword>
<reference evidence="6" key="1">
    <citation type="submission" date="2007-03" db="EMBL/GenBank/DDBJ databases">
        <title>Annotation of Culex pipiens quinquefasciatus.</title>
        <authorList>
            <consortium name="The Broad Institute Genome Sequencing Platform"/>
            <person name="Atkinson P.W."/>
            <person name="Hemingway J."/>
            <person name="Christensen B.M."/>
            <person name="Higgs S."/>
            <person name="Kodira C."/>
            <person name="Hannick L."/>
            <person name="Megy K."/>
            <person name="O'Leary S."/>
            <person name="Pearson M."/>
            <person name="Haas B.J."/>
            <person name="Mauceli E."/>
            <person name="Wortman J.R."/>
            <person name="Lee N.H."/>
            <person name="Guigo R."/>
            <person name="Stanke M."/>
            <person name="Alvarado L."/>
            <person name="Amedeo P."/>
            <person name="Antoine C.H."/>
            <person name="Arensburger P."/>
            <person name="Bidwell S.L."/>
            <person name="Crawford M."/>
            <person name="Camaro F."/>
            <person name="Devon K."/>
            <person name="Engels R."/>
            <person name="Hammond M."/>
            <person name="Howarth C."/>
            <person name="Koehrsen M."/>
            <person name="Lawson D."/>
            <person name="Montgomery P."/>
            <person name="Nene V."/>
            <person name="Nusbaum C."/>
            <person name="Puiu D."/>
            <person name="Romero-Severson J."/>
            <person name="Severson D.W."/>
            <person name="Shumway M."/>
            <person name="Sisk P."/>
            <person name="Stolte C."/>
            <person name="Zeng Q."/>
            <person name="Eisenstadt E."/>
            <person name="Fraser-Liggett C."/>
            <person name="Strausberg R."/>
            <person name="Galagan J."/>
            <person name="Birren B."/>
            <person name="Collins F.H."/>
        </authorList>
    </citation>
    <scope>NUCLEOTIDE SEQUENCE [LARGE SCALE GENOMIC DNA]</scope>
    <source>
        <strain evidence="6">JHB</strain>
    </source>
</reference>
<dbReference type="PANTHER" id="PTHR14017">
    <property type="entry name" value="LYSINE-SPECIFIC DEMETHYLASE"/>
    <property type="match status" value="1"/>
</dbReference>
<dbReference type="GO" id="GO:0031490">
    <property type="term" value="F:chromatin DNA binding"/>
    <property type="evidence" value="ECO:0007669"/>
    <property type="project" value="TreeGrafter"/>
</dbReference>
<evidence type="ECO:0000256" key="5">
    <source>
        <dbReference type="SAM" id="MobiDB-lite"/>
    </source>
</evidence>
<accession>B0W005</accession>
<dbReference type="SUPFAM" id="SSF48452">
    <property type="entry name" value="TPR-like"/>
    <property type="match status" value="1"/>
</dbReference>
<gene>
    <name evidence="7" type="primary">6031204</name>
    <name evidence="6" type="ORF">CpipJ_CPIJ000369</name>
</gene>
<dbReference type="InterPro" id="IPR011990">
    <property type="entry name" value="TPR-like_helical_dom_sf"/>
</dbReference>
<dbReference type="EnsemblMetazoa" id="CPIJ000369-RA">
    <property type="protein sequence ID" value="CPIJ000369-PA"/>
    <property type="gene ID" value="CPIJ000369"/>
</dbReference>
<dbReference type="InterPro" id="IPR019734">
    <property type="entry name" value="TPR_rpt"/>
</dbReference>
<evidence type="ECO:0000313" key="8">
    <source>
        <dbReference type="Proteomes" id="UP000002320"/>
    </source>
</evidence>
<organism>
    <name type="scientific">Culex quinquefasciatus</name>
    <name type="common">Southern house mosquito</name>
    <name type="synonym">Culex pungens</name>
    <dbReference type="NCBI Taxonomy" id="7176"/>
    <lineage>
        <taxon>Eukaryota</taxon>
        <taxon>Metazoa</taxon>
        <taxon>Ecdysozoa</taxon>
        <taxon>Arthropoda</taxon>
        <taxon>Hexapoda</taxon>
        <taxon>Insecta</taxon>
        <taxon>Pterygota</taxon>
        <taxon>Neoptera</taxon>
        <taxon>Endopterygota</taxon>
        <taxon>Diptera</taxon>
        <taxon>Nematocera</taxon>
        <taxon>Culicoidea</taxon>
        <taxon>Culicidae</taxon>
        <taxon>Culicinae</taxon>
        <taxon>Culicini</taxon>
        <taxon>Culex</taxon>
        <taxon>Culex</taxon>
    </lineage>
</organism>
<reference evidence="7" key="2">
    <citation type="submission" date="2021-02" db="UniProtKB">
        <authorList>
            <consortium name="EnsemblMetazoa"/>
        </authorList>
    </citation>
    <scope>IDENTIFICATION</scope>
    <source>
        <strain evidence="7">JHB</strain>
    </source>
</reference>
<dbReference type="AlphaFoldDB" id="B0W005"/>
<dbReference type="STRING" id="7176.B0W005"/>
<dbReference type="InterPro" id="IPR051630">
    <property type="entry name" value="Corepressor-Demethylase"/>
</dbReference>
<dbReference type="OrthoDB" id="418911at2759"/>
<dbReference type="GO" id="GO:0071558">
    <property type="term" value="F:histone H3K27me2/H3K27me3 demethylase activity"/>
    <property type="evidence" value="ECO:0007669"/>
    <property type="project" value="TreeGrafter"/>
</dbReference>
<dbReference type="InParanoid" id="B0W005"/>
<dbReference type="PANTHER" id="PTHR14017:SF1">
    <property type="entry name" value="LD02225P"/>
    <property type="match status" value="1"/>
</dbReference>
<dbReference type="VEuPathDB" id="VectorBase:CPIJ000369"/>
<comment type="subcellular location">
    <subcellularLocation>
        <location evidence="1">Nucleus</location>
    </subcellularLocation>
</comment>
<evidence type="ECO:0000256" key="1">
    <source>
        <dbReference type="ARBA" id="ARBA00004123"/>
    </source>
</evidence>
<dbReference type="HOGENOM" id="CLU_1103542_0_0_1"/>
<feature type="compositionally biased region" description="Basic and acidic residues" evidence="5">
    <location>
        <begin position="126"/>
        <end position="138"/>
    </location>
</feature>
<dbReference type="KEGG" id="cqu:CpipJ_CPIJ000369"/>
<evidence type="ECO:0000256" key="3">
    <source>
        <dbReference type="ARBA" id="ARBA00034483"/>
    </source>
</evidence>
<name>B0W005_CULQU</name>
<dbReference type="OMA" id="AFRCAYS"/>
<dbReference type="GO" id="GO:0010468">
    <property type="term" value="P:regulation of gene expression"/>
    <property type="evidence" value="ECO:0007669"/>
    <property type="project" value="TreeGrafter"/>
</dbReference>
<dbReference type="Proteomes" id="UP000002320">
    <property type="component" value="Unassembled WGS sequence"/>
</dbReference>
<comment type="similarity">
    <text evidence="3">Belongs to the UTX family.</text>
</comment>
<protein>
    <submittedName>
        <fullName evidence="6 7">Uncharacterized protein</fullName>
    </submittedName>
</protein>
<evidence type="ECO:0000313" key="6">
    <source>
        <dbReference type="EMBL" id="EDS37577.1"/>
    </source>
</evidence>
<evidence type="ECO:0000313" key="7">
    <source>
        <dbReference type="EnsemblMetazoa" id="CPIJ000369-PA"/>
    </source>
</evidence>
<keyword evidence="8" id="KW-1185">Reference proteome</keyword>
<sequence>MILEEINISTQELQALALLDSRQYGFLKLSAPENDKKKVLVLKAVKYLERMLIQAQNQKEHQGNVPAEATTGTKESPGDEVKIKTESTGGGGDQAPSTDVEMTDLSDKVKMEVDEDGGEGAGSKSAADEDKPTSDDPSRPPSATPLKEINIDPKTYCKLGHFHLLLEDYDKALSAYQKFYALKSDYWKDPAFLYGLGLVYFYKNAFRCAYSQQKQRPLLGIVG</sequence>
<feature type="compositionally biased region" description="Basic and acidic residues" evidence="5">
    <location>
        <begin position="76"/>
        <end position="85"/>
    </location>
</feature>
<proteinExistence type="inferred from homology"/>
<feature type="region of interest" description="Disordered" evidence="5">
    <location>
        <begin position="57"/>
        <end position="148"/>
    </location>
</feature>
<dbReference type="EMBL" id="DS231816">
    <property type="protein sequence ID" value="EDS37577.1"/>
    <property type="molecule type" value="Genomic_DNA"/>
</dbReference>
<dbReference type="PROSITE" id="PS50005">
    <property type="entry name" value="TPR"/>
    <property type="match status" value="1"/>
</dbReference>
<dbReference type="VEuPathDB" id="VectorBase:CQUJHB000550"/>